<dbReference type="InterPro" id="IPR010286">
    <property type="entry name" value="METTL16/RlmF"/>
</dbReference>
<dbReference type="SUPFAM" id="SSF53335">
    <property type="entry name" value="S-adenosyl-L-methionine-dependent methyltransferases"/>
    <property type="match status" value="1"/>
</dbReference>
<keyword evidence="9" id="KW-1185">Reference proteome</keyword>
<dbReference type="Gene3D" id="3.40.50.150">
    <property type="entry name" value="Vaccinia Virus protein VP39"/>
    <property type="match status" value="1"/>
</dbReference>
<reference evidence="8" key="3">
    <citation type="submission" date="2024-01" db="EMBL/GenBank/DDBJ databases">
        <authorList>
            <person name="Coelho M.A."/>
            <person name="David-Palma M."/>
            <person name="Shea T."/>
            <person name="Sun S."/>
            <person name="Cuomo C.A."/>
            <person name="Heitman J."/>
        </authorList>
    </citation>
    <scope>NUCLEOTIDE SEQUENCE</scope>
    <source>
        <strain evidence="8">CBS 7841</strain>
    </source>
</reference>
<dbReference type="PANTHER" id="PTHR13393">
    <property type="entry name" value="SAM-DEPENDENT METHYLTRANSFERASE"/>
    <property type="match status" value="1"/>
</dbReference>
<accession>A0AAJ8LYD8</accession>
<dbReference type="Proteomes" id="UP000094043">
    <property type="component" value="Chromosome 1"/>
</dbReference>
<evidence type="ECO:0000256" key="7">
    <source>
        <dbReference type="SAM" id="MobiDB-lite"/>
    </source>
</evidence>
<dbReference type="RefSeq" id="XP_066066560.1">
    <property type="nucleotide sequence ID" value="XM_066210463.1"/>
</dbReference>
<organism evidence="8 9">
    <name type="scientific">Cryptococcus depauperatus CBS 7841</name>
    <dbReference type="NCBI Taxonomy" id="1295531"/>
    <lineage>
        <taxon>Eukaryota</taxon>
        <taxon>Fungi</taxon>
        <taxon>Dikarya</taxon>
        <taxon>Basidiomycota</taxon>
        <taxon>Agaricomycotina</taxon>
        <taxon>Tremellomycetes</taxon>
        <taxon>Tremellales</taxon>
        <taxon>Cryptococcaceae</taxon>
        <taxon>Cryptococcus</taxon>
    </lineage>
</organism>
<dbReference type="GO" id="GO:0008168">
    <property type="term" value="F:methyltransferase activity"/>
    <property type="evidence" value="ECO:0007669"/>
    <property type="project" value="UniProtKB-KW"/>
</dbReference>
<evidence type="ECO:0000256" key="5">
    <source>
        <dbReference type="PIRNR" id="PIRNR037350"/>
    </source>
</evidence>
<dbReference type="GO" id="GO:0005634">
    <property type="term" value="C:nucleus"/>
    <property type="evidence" value="ECO:0007669"/>
    <property type="project" value="TreeGrafter"/>
</dbReference>
<reference evidence="8" key="2">
    <citation type="journal article" date="2022" name="Elife">
        <title>Obligate sexual reproduction of a homothallic fungus closely related to the Cryptococcus pathogenic species complex.</title>
        <authorList>
            <person name="Passer A.R."/>
            <person name="Clancey S.A."/>
            <person name="Shea T."/>
            <person name="David-Palma M."/>
            <person name="Averette A.F."/>
            <person name="Boekhout T."/>
            <person name="Porcel B.M."/>
            <person name="Nowrousian M."/>
            <person name="Cuomo C.A."/>
            <person name="Sun S."/>
            <person name="Heitman J."/>
            <person name="Coelho M.A."/>
        </authorList>
    </citation>
    <scope>NUCLEOTIDE SEQUENCE</scope>
    <source>
        <strain evidence="8">CBS 7841</strain>
    </source>
</reference>
<comment type="similarity">
    <text evidence="1 5">Belongs to the methyltransferase superfamily. METTL16/RlmF family.</text>
</comment>
<dbReference type="KEGG" id="cdep:91085226"/>
<feature type="binding site" evidence="6">
    <location>
        <position position="127"/>
    </location>
    <ligand>
        <name>S-adenosyl-L-methionine</name>
        <dbReference type="ChEBI" id="CHEBI:59789"/>
    </ligand>
</feature>
<evidence type="ECO:0000313" key="8">
    <source>
        <dbReference type="EMBL" id="WVN85860.1"/>
    </source>
</evidence>
<dbReference type="InterPro" id="IPR029063">
    <property type="entry name" value="SAM-dependent_MTases_sf"/>
</dbReference>
<keyword evidence="3 5" id="KW-0808">Transferase</keyword>
<sequence length="476" mass="53967">MHQKNPYAYKKPDFARLASRYPDFAPFVSISESGYASIDFHNPAALRALTKCLLKEEWNLNVDLREDRICPTVCGSLDYIYHLLDIESYLPSSSRPLRILDIGTGAIAIYPILLHRIRPEAEITATEIDDISYEHALKTLKTNDISSPFIKIQKALSLNPVLFPLLQDVDGEQDIVMCNPPFFGSVQEMEQGMELKERIPHAAPTAAKNELITRGGEVTFITSMIQESITISERCRWYTSLVGKYSSLGPLVDLLRGSQIDNYFIKPIKQARTSRWIIGWSHGPWRLPDSVSRPEQIFSNTSFARLLPPSNTYILTPRPRLSISDLKAKIVDILKTIGMNPSNGSSDPAEYNQSNPNIITVAPSVISWSRAARRQAARSEKSKEQEDKVGPPNEPHKPLPILRARLSFVSTMLGKQYTDRAPEEDAHLQVDWLEGRRESRELLENFCKFILSKADMSRKRPADDSYDQSNKEHKRT</sequence>
<name>A0AAJ8LYD8_9TREE</name>
<dbReference type="GeneID" id="91085226"/>
<keyword evidence="4 6" id="KW-0949">S-adenosyl-L-methionine</keyword>
<evidence type="ECO:0000256" key="2">
    <source>
        <dbReference type="ARBA" id="ARBA00022603"/>
    </source>
</evidence>
<reference evidence="8" key="1">
    <citation type="submission" date="2016-06" db="EMBL/GenBank/DDBJ databases">
        <authorList>
            <person name="Cuomo C."/>
            <person name="Litvintseva A."/>
            <person name="Heitman J."/>
            <person name="Chen Y."/>
            <person name="Sun S."/>
            <person name="Springer D."/>
            <person name="Dromer F."/>
            <person name="Young S."/>
            <person name="Zeng Q."/>
            <person name="Chapman S."/>
            <person name="Gujja S."/>
            <person name="Saif S."/>
            <person name="Birren B."/>
        </authorList>
    </citation>
    <scope>NUCLEOTIDE SEQUENCE</scope>
    <source>
        <strain evidence="8">CBS 7841</strain>
    </source>
</reference>
<evidence type="ECO:0000256" key="4">
    <source>
        <dbReference type="ARBA" id="ARBA00022691"/>
    </source>
</evidence>
<dbReference type="CDD" id="cd02440">
    <property type="entry name" value="AdoMet_MTases"/>
    <property type="match status" value="1"/>
</dbReference>
<dbReference type="InterPro" id="IPR017182">
    <property type="entry name" value="METTL16/PsiM"/>
</dbReference>
<feature type="binding site" evidence="6">
    <location>
        <position position="103"/>
    </location>
    <ligand>
        <name>S-adenosyl-L-methionine</name>
        <dbReference type="ChEBI" id="CHEBI:59789"/>
    </ligand>
</feature>
<gene>
    <name evidence="8" type="ORF">L203_101012</name>
</gene>
<protein>
    <recommendedName>
        <fullName evidence="10">Methyltransferase small domain-containing protein</fullName>
    </recommendedName>
</protein>
<evidence type="ECO:0000256" key="1">
    <source>
        <dbReference type="ARBA" id="ARBA00005878"/>
    </source>
</evidence>
<feature type="region of interest" description="Disordered" evidence="7">
    <location>
        <begin position="372"/>
        <end position="399"/>
    </location>
</feature>
<feature type="binding site" evidence="6">
    <location>
        <position position="179"/>
    </location>
    <ligand>
        <name>S-adenosyl-L-methionine</name>
        <dbReference type="ChEBI" id="CHEBI:59789"/>
    </ligand>
</feature>
<dbReference type="AlphaFoldDB" id="A0AAJ8LYD8"/>
<dbReference type="GO" id="GO:0070475">
    <property type="term" value="P:rRNA base methylation"/>
    <property type="evidence" value="ECO:0007669"/>
    <property type="project" value="TreeGrafter"/>
</dbReference>
<dbReference type="PIRSF" id="PIRSF037350">
    <property type="entry name" value="Mtase_ZK1128_prd"/>
    <property type="match status" value="1"/>
</dbReference>
<proteinExistence type="inferred from homology"/>
<feature type="region of interest" description="Disordered" evidence="7">
    <location>
        <begin position="456"/>
        <end position="476"/>
    </location>
</feature>
<dbReference type="PANTHER" id="PTHR13393:SF0">
    <property type="entry name" value="RNA N6-ADENOSINE-METHYLTRANSFERASE METTL16"/>
    <property type="match status" value="1"/>
</dbReference>
<keyword evidence="2 5" id="KW-0489">Methyltransferase</keyword>
<evidence type="ECO:0000313" key="9">
    <source>
        <dbReference type="Proteomes" id="UP000094043"/>
    </source>
</evidence>
<dbReference type="EMBL" id="CP143784">
    <property type="protein sequence ID" value="WVN85860.1"/>
    <property type="molecule type" value="Genomic_DNA"/>
</dbReference>
<dbReference type="Pfam" id="PF05971">
    <property type="entry name" value="Methyltransf_10"/>
    <property type="match status" value="1"/>
</dbReference>
<evidence type="ECO:0008006" key="10">
    <source>
        <dbReference type="Google" id="ProtNLM"/>
    </source>
</evidence>
<feature type="compositionally biased region" description="Basic and acidic residues" evidence="7">
    <location>
        <begin position="377"/>
        <end position="397"/>
    </location>
</feature>
<evidence type="ECO:0000256" key="3">
    <source>
        <dbReference type="ARBA" id="ARBA00022679"/>
    </source>
</evidence>
<evidence type="ECO:0000256" key="6">
    <source>
        <dbReference type="PIRSR" id="PIRSR037350-1"/>
    </source>
</evidence>